<accession>A0A6A3AB02</accession>
<keyword evidence="2" id="KW-1185">Reference proteome</keyword>
<comment type="caution">
    <text evidence="1">The sequence shown here is derived from an EMBL/GenBank/DDBJ whole genome shotgun (WGS) entry which is preliminary data.</text>
</comment>
<gene>
    <name evidence="1" type="ORF">F3Y22_tig00110532pilonHSYRG00067</name>
</gene>
<dbReference type="EMBL" id="VEPZ02001020">
    <property type="protein sequence ID" value="KAE8701620.1"/>
    <property type="molecule type" value="Genomic_DNA"/>
</dbReference>
<evidence type="ECO:0000313" key="2">
    <source>
        <dbReference type="Proteomes" id="UP000436088"/>
    </source>
</evidence>
<reference evidence="1" key="1">
    <citation type="submission" date="2019-09" db="EMBL/GenBank/DDBJ databases">
        <title>Draft genome information of white flower Hibiscus syriacus.</title>
        <authorList>
            <person name="Kim Y.-M."/>
        </authorList>
    </citation>
    <scope>NUCLEOTIDE SEQUENCE [LARGE SCALE GENOMIC DNA]</scope>
    <source>
        <strain evidence="1">YM2019G1</strain>
    </source>
</reference>
<evidence type="ECO:0000313" key="1">
    <source>
        <dbReference type="EMBL" id="KAE8701620.1"/>
    </source>
</evidence>
<dbReference type="Proteomes" id="UP000436088">
    <property type="component" value="Unassembled WGS sequence"/>
</dbReference>
<name>A0A6A3AB02_HIBSY</name>
<dbReference type="AlphaFoldDB" id="A0A6A3AB02"/>
<protein>
    <submittedName>
        <fullName evidence="1">Photosystem II 5 kDa protein</fullName>
    </submittedName>
</protein>
<sequence length="99" mass="10408">MASITMTAPFLSATNFTKGTPRIGQRRLVVVANAAKRDEVEGVQLSGGAYTLATCFSIHKLGTPKEEGPPLENSLFCSSKSSSCCSLLGCEGCDHHANC</sequence>
<organism evidence="1 2">
    <name type="scientific">Hibiscus syriacus</name>
    <name type="common">Rose of Sharon</name>
    <dbReference type="NCBI Taxonomy" id="106335"/>
    <lineage>
        <taxon>Eukaryota</taxon>
        <taxon>Viridiplantae</taxon>
        <taxon>Streptophyta</taxon>
        <taxon>Embryophyta</taxon>
        <taxon>Tracheophyta</taxon>
        <taxon>Spermatophyta</taxon>
        <taxon>Magnoliopsida</taxon>
        <taxon>eudicotyledons</taxon>
        <taxon>Gunneridae</taxon>
        <taxon>Pentapetalae</taxon>
        <taxon>rosids</taxon>
        <taxon>malvids</taxon>
        <taxon>Malvales</taxon>
        <taxon>Malvaceae</taxon>
        <taxon>Malvoideae</taxon>
        <taxon>Hibiscus</taxon>
    </lineage>
</organism>
<proteinExistence type="predicted"/>